<sequence length="165" mass="18461">MGTANFSTAVTFRVANSQPEWTLFGTGLRFNGFLCKIKGKALPVLNQFELGSTDPFLKDFRISVIGEDSSLSKKFWDCDVDAVITVFGQDGRTLQQEWRSKIKNGVPQDVDDAKLFFTNRARRTLCLPSTSLDLEVRLSLCFTFEDPSWDDNGSTQDNAHDAAHV</sequence>
<proteinExistence type="predicted"/>
<organism evidence="1 2">
    <name type="scientific">Steinernema glaseri</name>
    <dbReference type="NCBI Taxonomy" id="37863"/>
    <lineage>
        <taxon>Eukaryota</taxon>
        <taxon>Metazoa</taxon>
        <taxon>Ecdysozoa</taxon>
        <taxon>Nematoda</taxon>
        <taxon>Chromadorea</taxon>
        <taxon>Rhabditida</taxon>
        <taxon>Tylenchina</taxon>
        <taxon>Panagrolaimomorpha</taxon>
        <taxon>Strongyloidoidea</taxon>
        <taxon>Steinernematidae</taxon>
        <taxon>Steinernema</taxon>
    </lineage>
</organism>
<dbReference type="Proteomes" id="UP000095287">
    <property type="component" value="Unplaced"/>
</dbReference>
<reference evidence="2" key="1">
    <citation type="submission" date="2016-11" db="UniProtKB">
        <authorList>
            <consortium name="WormBaseParasite"/>
        </authorList>
    </citation>
    <scope>IDENTIFICATION</scope>
</reference>
<evidence type="ECO:0000313" key="2">
    <source>
        <dbReference type="WBParaSite" id="L893_g6022.t1"/>
    </source>
</evidence>
<dbReference type="AlphaFoldDB" id="A0A1I8AJ79"/>
<accession>A0A1I8AJ79</accession>
<evidence type="ECO:0000313" key="1">
    <source>
        <dbReference type="Proteomes" id="UP000095287"/>
    </source>
</evidence>
<protein>
    <submittedName>
        <fullName evidence="2">CIA30 domain-containing protein</fullName>
    </submittedName>
</protein>
<dbReference type="WBParaSite" id="L893_g6022.t1">
    <property type="protein sequence ID" value="L893_g6022.t1"/>
    <property type="gene ID" value="L893_g6022"/>
</dbReference>
<name>A0A1I8AJ79_9BILA</name>
<keyword evidence="1" id="KW-1185">Reference proteome</keyword>